<dbReference type="Proteomes" id="UP000596074">
    <property type="component" value="Chromosome"/>
</dbReference>
<dbReference type="EMBL" id="CP046056">
    <property type="protein sequence ID" value="QQD22964.1"/>
    <property type="molecule type" value="Genomic_DNA"/>
</dbReference>
<accession>A0A9X7YMQ0</accession>
<evidence type="ECO:0000256" key="2">
    <source>
        <dbReference type="ARBA" id="ARBA00022475"/>
    </source>
</evidence>
<sequence>MKTFVGYLIVGLLRLIGRIPFPVAQRIGVGLGRLLLRFRNRSRDVARVNLQLVYPQLAGAGQQELLREVLEESGKSAAEMGAMWGASPEKGRQLIRKVHNQHILTDALQSGRGVLLCVPHHGNWEVLNHLMTLHTPITAMYRPAKNPVLDRWMLSSREQTGITLVPTTRGGVMALFRALDTGGVVGILPDQEPKRQSGVFAPFMGVETLTPKLPHDLLQKTGALAIFAFAQRLPDAQGFEVHFLQASDDIYSDDARTSATAMNEAIERCVAVCPAQYQWTYKRFKTSPDSEGGINRYKNAGVR</sequence>
<dbReference type="KEGG" id="vcw:GJQ55_00065"/>
<dbReference type="RefSeq" id="WP_228345474.1">
    <property type="nucleotide sequence ID" value="NZ_CP046056.1"/>
</dbReference>
<proteinExistence type="predicted"/>
<evidence type="ECO:0000256" key="6">
    <source>
        <dbReference type="ARBA" id="ARBA00023315"/>
    </source>
</evidence>
<keyword evidence="8" id="KW-1185">Reference proteome</keyword>
<dbReference type="CDD" id="cd07984">
    <property type="entry name" value="LPLAT_LABLAT-like"/>
    <property type="match status" value="1"/>
</dbReference>
<dbReference type="Pfam" id="PF03279">
    <property type="entry name" value="Lip_A_acyltrans"/>
    <property type="match status" value="1"/>
</dbReference>
<dbReference type="PANTHER" id="PTHR30606:SF10">
    <property type="entry name" value="PHOSPHATIDYLINOSITOL MANNOSIDE ACYLTRANSFERASE"/>
    <property type="match status" value="1"/>
</dbReference>
<dbReference type="GO" id="GO:0009247">
    <property type="term" value="P:glycolipid biosynthetic process"/>
    <property type="evidence" value="ECO:0007669"/>
    <property type="project" value="UniProtKB-ARBA"/>
</dbReference>
<gene>
    <name evidence="7" type="ORF">GJQ55_00065</name>
</gene>
<reference evidence="7 8" key="1">
    <citation type="submission" date="2019-11" db="EMBL/GenBank/DDBJ databases">
        <title>Venatorbacter sp. nov. a predator of Campylobacter and other Gram-negative bacteria.</title>
        <authorList>
            <person name="Saeedi A."/>
            <person name="Cummings N.J."/>
            <person name="Connerton I.F."/>
            <person name="Connerton P.L."/>
        </authorList>
    </citation>
    <scope>NUCLEOTIDE SEQUENCE [LARGE SCALE GENOMIC DNA]</scope>
    <source>
        <strain evidence="7">XL5</strain>
    </source>
</reference>
<evidence type="ECO:0000256" key="4">
    <source>
        <dbReference type="ARBA" id="ARBA00022679"/>
    </source>
</evidence>
<keyword evidence="5" id="KW-0472">Membrane</keyword>
<dbReference type="AlphaFoldDB" id="A0A9X7YMQ0"/>
<evidence type="ECO:0000256" key="1">
    <source>
        <dbReference type="ARBA" id="ARBA00004533"/>
    </source>
</evidence>
<keyword evidence="2" id="KW-1003">Cell membrane</keyword>
<evidence type="ECO:0000256" key="5">
    <source>
        <dbReference type="ARBA" id="ARBA00023136"/>
    </source>
</evidence>
<keyword evidence="6 7" id="KW-0012">Acyltransferase</keyword>
<protein>
    <submittedName>
        <fullName evidence="7">Lipid A biosynthesis lauroyl acyltransferase</fullName>
    </submittedName>
</protein>
<name>A0A9X7YMQ0_9GAMM</name>
<dbReference type="InterPro" id="IPR004960">
    <property type="entry name" value="LipA_acyltrans"/>
</dbReference>
<evidence type="ECO:0000313" key="8">
    <source>
        <dbReference type="Proteomes" id="UP000596074"/>
    </source>
</evidence>
<keyword evidence="3" id="KW-0997">Cell inner membrane</keyword>
<dbReference type="GO" id="GO:0005886">
    <property type="term" value="C:plasma membrane"/>
    <property type="evidence" value="ECO:0007669"/>
    <property type="project" value="UniProtKB-SubCell"/>
</dbReference>
<dbReference type="GO" id="GO:0016746">
    <property type="term" value="F:acyltransferase activity"/>
    <property type="evidence" value="ECO:0007669"/>
    <property type="project" value="UniProtKB-KW"/>
</dbReference>
<evidence type="ECO:0000313" key="7">
    <source>
        <dbReference type="EMBL" id="QQD22964.1"/>
    </source>
</evidence>
<keyword evidence="4" id="KW-0808">Transferase</keyword>
<evidence type="ECO:0000256" key="3">
    <source>
        <dbReference type="ARBA" id="ARBA00022519"/>
    </source>
</evidence>
<dbReference type="PANTHER" id="PTHR30606">
    <property type="entry name" value="LIPID A BIOSYNTHESIS LAUROYL ACYLTRANSFERASE"/>
    <property type="match status" value="1"/>
</dbReference>
<dbReference type="PIRSF" id="PIRSF026649">
    <property type="entry name" value="MsbB"/>
    <property type="match status" value="1"/>
</dbReference>
<organism evidence="7 8">
    <name type="scientific">Venatoribacter cucullus</name>
    <dbReference type="NCBI Taxonomy" id="2661630"/>
    <lineage>
        <taxon>Bacteria</taxon>
        <taxon>Pseudomonadati</taxon>
        <taxon>Pseudomonadota</taxon>
        <taxon>Gammaproteobacteria</taxon>
        <taxon>Oceanospirillales</taxon>
        <taxon>Oceanospirillaceae</taxon>
        <taxon>Venatoribacter</taxon>
    </lineage>
</organism>
<comment type="subcellular location">
    <subcellularLocation>
        <location evidence="1">Cell inner membrane</location>
    </subcellularLocation>
</comment>